<dbReference type="InterPro" id="IPR012334">
    <property type="entry name" value="Pectin_lyas_fold"/>
</dbReference>
<comment type="similarity">
    <text evidence="2 9">Belongs to the glycosyl hydrolase 28 family.</text>
</comment>
<dbReference type="PROSITE" id="PS00502">
    <property type="entry name" value="POLYGALACTURONASE"/>
    <property type="match status" value="1"/>
</dbReference>
<dbReference type="InterPro" id="IPR000743">
    <property type="entry name" value="Glyco_hydro_28"/>
</dbReference>
<evidence type="ECO:0000313" key="10">
    <source>
        <dbReference type="EMBL" id="RXH80922.1"/>
    </source>
</evidence>
<evidence type="ECO:0000256" key="1">
    <source>
        <dbReference type="ARBA" id="ARBA00004191"/>
    </source>
</evidence>
<comment type="caution">
    <text evidence="10">The sequence shown here is derived from an EMBL/GenBank/DDBJ whole genome shotgun (WGS) entry which is preliminary data.</text>
</comment>
<dbReference type="GO" id="GO:0004650">
    <property type="term" value="F:polygalacturonase activity"/>
    <property type="evidence" value="ECO:0007669"/>
    <property type="project" value="InterPro"/>
</dbReference>
<evidence type="ECO:0008006" key="12">
    <source>
        <dbReference type="Google" id="ProtNLM"/>
    </source>
</evidence>
<keyword evidence="11" id="KW-1185">Reference proteome</keyword>
<evidence type="ECO:0000256" key="5">
    <source>
        <dbReference type="ARBA" id="ARBA00022801"/>
    </source>
</evidence>
<dbReference type="GO" id="GO:0071555">
    <property type="term" value="P:cell wall organization"/>
    <property type="evidence" value="ECO:0007669"/>
    <property type="project" value="UniProtKB-KW"/>
</dbReference>
<evidence type="ECO:0000256" key="7">
    <source>
        <dbReference type="ARBA" id="ARBA00023316"/>
    </source>
</evidence>
<keyword evidence="6 9" id="KW-0326">Glycosidase</keyword>
<dbReference type="AlphaFoldDB" id="A0A498IFK2"/>
<organism evidence="10 11">
    <name type="scientific">Malus domestica</name>
    <name type="common">Apple</name>
    <name type="synonym">Pyrus malus</name>
    <dbReference type="NCBI Taxonomy" id="3750"/>
    <lineage>
        <taxon>Eukaryota</taxon>
        <taxon>Viridiplantae</taxon>
        <taxon>Streptophyta</taxon>
        <taxon>Embryophyta</taxon>
        <taxon>Tracheophyta</taxon>
        <taxon>Spermatophyta</taxon>
        <taxon>Magnoliopsida</taxon>
        <taxon>eudicotyledons</taxon>
        <taxon>Gunneridae</taxon>
        <taxon>Pentapetalae</taxon>
        <taxon>rosids</taxon>
        <taxon>fabids</taxon>
        <taxon>Rosales</taxon>
        <taxon>Rosaceae</taxon>
        <taxon>Amygdaloideae</taxon>
        <taxon>Maleae</taxon>
        <taxon>Malus</taxon>
    </lineage>
</organism>
<dbReference type="FunFam" id="2.160.20.10:FF:000004">
    <property type="entry name" value="Pectin lyase-like superfamily protein"/>
    <property type="match status" value="1"/>
</dbReference>
<reference evidence="10 11" key="1">
    <citation type="submission" date="2018-10" db="EMBL/GenBank/DDBJ databases">
        <title>A high-quality apple genome assembly.</title>
        <authorList>
            <person name="Hu J."/>
        </authorList>
    </citation>
    <scope>NUCLEOTIDE SEQUENCE [LARGE SCALE GENOMIC DNA]</scope>
    <source>
        <strain evidence="11">cv. HFTH1</strain>
        <tissue evidence="10">Young leaf</tissue>
    </source>
</reference>
<sequence>MDEAASCFSRASVVPIMILFILHQSFIAESTTLVLNILSFGAKPNGVTDSTHAFMDAWSAACASSDSSTIRVPNGMYLLPTAMGFKGDNCKSPGITFWIDGTLVASSDYQILGQADNWLSFETVTGVSIIGGALDAKGSSLWACKLAGSTDCPSGATSLSFTNSKNIRIDGLMSLNSQMYHIVINGCQDVHIQGVKIIAAGNSPNTDGIHVQLSRNVAIFDTSIKTGDDCVSIGPGTKDLWIEHISCGPSHGISIGSLGKDLEEEGVQNVTVKDAIFKGGQNGLRIKSWARPSHGFVQSVQFLDVVMHNVQNPIIIDQNYCPHNVNCPGQVSGVKVSDVLFRNIQGTSATAIAVNLDCSAANPCRGIKLENVSLTCKKQVAQSYCSNAIGKTSGLVHPTSCL</sequence>
<dbReference type="SUPFAM" id="SSF51126">
    <property type="entry name" value="Pectin lyase-like"/>
    <property type="match status" value="1"/>
</dbReference>
<accession>A0A498IFK2</accession>
<dbReference type="Gene3D" id="2.160.20.10">
    <property type="entry name" value="Single-stranded right-handed beta-helix, Pectin lyase-like"/>
    <property type="match status" value="1"/>
</dbReference>
<dbReference type="STRING" id="3750.A0A498IFK2"/>
<keyword evidence="5 9" id="KW-0378">Hydrolase</keyword>
<evidence type="ECO:0000256" key="4">
    <source>
        <dbReference type="ARBA" id="ARBA00022525"/>
    </source>
</evidence>
<evidence type="ECO:0000256" key="2">
    <source>
        <dbReference type="ARBA" id="ARBA00008834"/>
    </source>
</evidence>
<dbReference type="EMBL" id="RDQH01000338">
    <property type="protein sequence ID" value="RXH80922.1"/>
    <property type="molecule type" value="Genomic_DNA"/>
</dbReference>
<protein>
    <recommendedName>
        <fullName evidence="12">Polygalacturonase</fullName>
    </recommendedName>
</protein>
<evidence type="ECO:0000256" key="6">
    <source>
        <dbReference type="ARBA" id="ARBA00023295"/>
    </source>
</evidence>
<evidence type="ECO:0000256" key="8">
    <source>
        <dbReference type="PROSITE-ProRule" id="PRU10052"/>
    </source>
</evidence>
<keyword evidence="4" id="KW-0964">Secreted</keyword>
<dbReference type="SMART" id="SM00710">
    <property type="entry name" value="PbH1"/>
    <property type="match status" value="5"/>
</dbReference>
<dbReference type="Proteomes" id="UP000290289">
    <property type="component" value="Chromosome 12"/>
</dbReference>
<evidence type="ECO:0000313" key="11">
    <source>
        <dbReference type="Proteomes" id="UP000290289"/>
    </source>
</evidence>
<feature type="active site" evidence="8">
    <location>
        <position position="251"/>
    </location>
</feature>
<dbReference type="InterPro" id="IPR011050">
    <property type="entry name" value="Pectin_lyase_fold/virulence"/>
</dbReference>
<keyword evidence="7" id="KW-0961">Cell wall biogenesis/degradation</keyword>
<name>A0A498IFK2_MALDO</name>
<gene>
    <name evidence="10" type="ORF">DVH24_004836</name>
</gene>
<dbReference type="InterPro" id="IPR006626">
    <property type="entry name" value="PbH1"/>
</dbReference>
<dbReference type="Pfam" id="PF00295">
    <property type="entry name" value="Glyco_hydro_28"/>
    <property type="match status" value="1"/>
</dbReference>
<evidence type="ECO:0000256" key="3">
    <source>
        <dbReference type="ARBA" id="ARBA00022512"/>
    </source>
</evidence>
<keyword evidence="3" id="KW-0134">Cell wall</keyword>
<evidence type="ECO:0000256" key="9">
    <source>
        <dbReference type="RuleBase" id="RU361169"/>
    </source>
</evidence>
<proteinExistence type="inferred from homology"/>
<comment type="subcellular location">
    <subcellularLocation>
        <location evidence="1">Secreted</location>
        <location evidence="1">Cell wall</location>
    </subcellularLocation>
</comment>
<dbReference type="PANTHER" id="PTHR31375">
    <property type="match status" value="1"/>
</dbReference>
<dbReference type="GO" id="GO:0005975">
    <property type="term" value="P:carbohydrate metabolic process"/>
    <property type="evidence" value="ECO:0007669"/>
    <property type="project" value="InterPro"/>
</dbReference>